<reference evidence="1" key="1">
    <citation type="submission" date="2018-04" db="EMBL/GenBank/DDBJ databases">
        <title>Transcriptome assembly of Sipha flava.</title>
        <authorList>
            <person name="Scully E.D."/>
            <person name="Geib S.M."/>
            <person name="Palmer N.A."/>
            <person name="Koch K."/>
            <person name="Bradshaw J."/>
            <person name="Heng-Moss T."/>
            <person name="Sarath G."/>
        </authorList>
    </citation>
    <scope>NUCLEOTIDE SEQUENCE</scope>
</reference>
<proteinExistence type="predicted"/>
<organism evidence="1">
    <name type="scientific">Sipha flava</name>
    <name type="common">yellow sugarcane aphid</name>
    <dbReference type="NCBI Taxonomy" id="143950"/>
    <lineage>
        <taxon>Eukaryota</taxon>
        <taxon>Metazoa</taxon>
        <taxon>Ecdysozoa</taxon>
        <taxon>Arthropoda</taxon>
        <taxon>Hexapoda</taxon>
        <taxon>Insecta</taxon>
        <taxon>Pterygota</taxon>
        <taxon>Neoptera</taxon>
        <taxon>Paraneoptera</taxon>
        <taxon>Hemiptera</taxon>
        <taxon>Sternorrhyncha</taxon>
        <taxon>Aphidomorpha</taxon>
        <taxon>Aphidoidea</taxon>
        <taxon>Aphididae</taxon>
        <taxon>Sipha</taxon>
    </lineage>
</organism>
<sequence length="121" mass="14061">MGKIQIYKDYSRTIKAELKRQKKLLQEEDIVGAPFTINEIDIALSKIKINKAAGFDRIYPKFIKYSGLRTREWLSRFYSDILATSNIPKQFKRAKVIAIVSTLRTGKIWRRGSRLSPNRIA</sequence>
<protein>
    <recommendedName>
        <fullName evidence="2">RNA-directed DNA polymerase</fullName>
    </recommendedName>
</protein>
<evidence type="ECO:0000313" key="1">
    <source>
        <dbReference type="EMBL" id="MBY72883.1"/>
    </source>
</evidence>
<name>A0A2S2Q551_9HEMI</name>
<dbReference type="PANTHER" id="PTHR36688">
    <property type="entry name" value="ENDO/EXONUCLEASE/PHOSPHATASE DOMAIN-CONTAINING PROTEIN"/>
    <property type="match status" value="1"/>
</dbReference>
<dbReference type="AlphaFoldDB" id="A0A2S2Q551"/>
<dbReference type="PANTHER" id="PTHR36688:SF1">
    <property type="entry name" value="ENDONUCLEASE_EXONUCLEASE_PHOSPHATASE DOMAIN-CONTAINING PROTEIN"/>
    <property type="match status" value="1"/>
</dbReference>
<dbReference type="OrthoDB" id="6620533at2759"/>
<evidence type="ECO:0008006" key="2">
    <source>
        <dbReference type="Google" id="ProtNLM"/>
    </source>
</evidence>
<gene>
    <name evidence="1" type="ORF">g.31233</name>
</gene>
<accession>A0A2S2Q551</accession>
<dbReference type="EMBL" id="GGMS01003680">
    <property type="protein sequence ID" value="MBY72883.1"/>
    <property type="molecule type" value="Transcribed_RNA"/>
</dbReference>
<dbReference type="InterPro" id="IPR052560">
    <property type="entry name" value="RdDP_mobile_element"/>
</dbReference>